<protein>
    <submittedName>
        <fullName evidence="1">PfkB family carbohydrate kinase</fullName>
    </submittedName>
</protein>
<keyword evidence="1" id="KW-0808">Transferase</keyword>
<name>A0ABV4U307_9BACT</name>
<accession>A0ABV4U307</accession>
<dbReference type="Proteomes" id="UP001575105">
    <property type="component" value="Unassembled WGS sequence"/>
</dbReference>
<dbReference type="Gene3D" id="3.40.1190.20">
    <property type="match status" value="1"/>
</dbReference>
<dbReference type="SUPFAM" id="SSF53613">
    <property type="entry name" value="Ribokinase-like"/>
    <property type="match status" value="1"/>
</dbReference>
<dbReference type="Pfam" id="PF25270">
    <property type="entry name" value="Khk"/>
    <property type="match status" value="1"/>
</dbReference>
<organism evidence="1 2">
    <name type="scientific">Natronomicrosphaera hydrolytica</name>
    <dbReference type="NCBI Taxonomy" id="3242702"/>
    <lineage>
        <taxon>Bacteria</taxon>
        <taxon>Pseudomonadati</taxon>
        <taxon>Planctomycetota</taxon>
        <taxon>Phycisphaerae</taxon>
        <taxon>Phycisphaerales</taxon>
        <taxon>Phycisphaeraceae</taxon>
        <taxon>Natronomicrosphaera</taxon>
    </lineage>
</organism>
<dbReference type="GO" id="GO:0016301">
    <property type="term" value="F:kinase activity"/>
    <property type="evidence" value="ECO:0007669"/>
    <property type="project" value="UniProtKB-KW"/>
</dbReference>
<gene>
    <name evidence="1" type="ORF">ACERK3_00160</name>
</gene>
<dbReference type="RefSeq" id="WP_425343622.1">
    <property type="nucleotide sequence ID" value="NZ_JBGUBD010000001.1"/>
</dbReference>
<proteinExistence type="predicted"/>
<dbReference type="InterPro" id="IPR029056">
    <property type="entry name" value="Ribokinase-like"/>
</dbReference>
<comment type="caution">
    <text evidence="1">The sequence shown here is derived from an EMBL/GenBank/DDBJ whole genome shotgun (WGS) entry which is preliminary data.</text>
</comment>
<evidence type="ECO:0000313" key="2">
    <source>
        <dbReference type="Proteomes" id="UP001575105"/>
    </source>
</evidence>
<keyword evidence="2" id="KW-1185">Reference proteome</keyword>
<keyword evidence="1" id="KW-0418">Kinase</keyword>
<dbReference type="InterPro" id="IPR057621">
    <property type="entry name" value="Khk_prokaryotic"/>
</dbReference>
<sequence>MPDRAEIARSAAAGLRQFAAAAAATPVLIGFDGFVDSIIKVVDKRHDLDRYDAIATIADFGGRISAAAGQSANFEMVTTLQKLGGNGPIMGNAMAAAGLKIRYVGALGEPTIHEVFEPFAEHAEVYSVVEPGYTDALEFADGKLMLGKYESVANLDCEQIHAAIGRDKFDQLVTSSRLIGMVNWTMLPKQETIWCDLIERVLPNAPATVDGRRRMIFIDLADPAKRTTDDLKHALSMCSKLNKLADVVLGMNLKEAGQVAAVLGVAIDGDAEAAIQSTAADIRETLGLHCVVVHPRRGAAAARLGDDGKTVSTAAFYGPFVANPKLSTGAGDNFNAGFCLGLLADLTVEQALCTGTATSGYYVRNGASPALDQLAVFCDALPSPEQ</sequence>
<reference evidence="1 2" key="1">
    <citation type="submission" date="2024-08" db="EMBL/GenBank/DDBJ databases">
        <title>Whole-genome sequencing of halo(alkali)philic microorganisms from hypersaline lakes.</title>
        <authorList>
            <person name="Sorokin D.Y."/>
            <person name="Merkel A.Y."/>
            <person name="Messina E."/>
            <person name="Yakimov M."/>
        </authorList>
    </citation>
    <scope>NUCLEOTIDE SEQUENCE [LARGE SCALE GENOMIC DNA]</scope>
    <source>
        <strain evidence="1 2">AB-hyl4</strain>
    </source>
</reference>
<dbReference type="EMBL" id="JBGUBD010000001">
    <property type="protein sequence ID" value="MFA9476693.1"/>
    <property type="molecule type" value="Genomic_DNA"/>
</dbReference>
<evidence type="ECO:0000313" key="1">
    <source>
        <dbReference type="EMBL" id="MFA9476693.1"/>
    </source>
</evidence>